<evidence type="ECO:0000313" key="2">
    <source>
        <dbReference type="Proteomes" id="UP000321083"/>
    </source>
</evidence>
<proteinExistence type="predicted"/>
<protein>
    <submittedName>
        <fullName evidence="1">Uncharacterized protein</fullName>
    </submittedName>
</protein>
<gene>
    <name evidence="1" type="ORF">E3A20_21730</name>
</gene>
<dbReference type="Gene3D" id="3.40.50.2000">
    <property type="entry name" value="Glycogen Phosphorylase B"/>
    <property type="match status" value="1"/>
</dbReference>
<dbReference type="GO" id="GO:0016757">
    <property type="term" value="F:glycosyltransferase activity"/>
    <property type="evidence" value="ECO:0007669"/>
    <property type="project" value="TreeGrafter"/>
</dbReference>
<sequence>RHCFVVDGQDRIQPHRSKLALITHLPLQRSGGGVYAVSWQIARQLQRHFSVQVPAPLTTPIDRAARLLSRIRRRVLRLPGSFFAFSPRVLRQVAGLVSASMPADSQAAFFRSSTRWVGWRPDRPYFVHTDACFHTFFHNTFQPREFLRSDLQRIWQAEAGFLDRAEAVFFESAWGLEKARQAYALSGRNFMVARVAGGIEPPPADLRTPDGRFRLITMAKHFQQKGGDLVGVAFKLLKPAWPQLTWHILGGPPPVDISSLPDVHYEGFLRPDLPDELQKMRTLLSTADLLVHPTREDTNPLVLPEAASFGCPCVSMRAFAIPELVADGETGLLIDPPGDALAVADAIRSCLENPQRTALMRANARSRSLRYFSWDAVGDHMADVINQRLQ</sequence>
<comment type="caution">
    <text evidence="1">The sequence shown here is derived from an EMBL/GenBank/DDBJ whole genome shotgun (WGS) entry which is preliminary data.</text>
</comment>
<dbReference type="EMBL" id="SRHE01000545">
    <property type="protein sequence ID" value="TWW08697.1"/>
    <property type="molecule type" value="Genomic_DNA"/>
</dbReference>
<organism evidence="1 2">
    <name type="scientific">Planctomyces bekefii</name>
    <dbReference type="NCBI Taxonomy" id="1653850"/>
    <lineage>
        <taxon>Bacteria</taxon>
        <taxon>Pseudomonadati</taxon>
        <taxon>Planctomycetota</taxon>
        <taxon>Planctomycetia</taxon>
        <taxon>Planctomycetales</taxon>
        <taxon>Planctomycetaceae</taxon>
        <taxon>Planctomyces</taxon>
    </lineage>
</organism>
<dbReference type="SUPFAM" id="SSF53756">
    <property type="entry name" value="UDP-Glycosyltransferase/glycogen phosphorylase"/>
    <property type="match status" value="1"/>
</dbReference>
<dbReference type="CDD" id="cd03801">
    <property type="entry name" value="GT4_PimA-like"/>
    <property type="match status" value="1"/>
</dbReference>
<evidence type="ECO:0000313" key="1">
    <source>
        <dbReference type="EMBL" id="TWW08697.1"/>
    </source>
</evidence>
<keyword evidence="2" id="KW-1185">Reference proteome</keyword>
<dbReference type="PANTHER" id="PTHR12526:SF636">
    <property type="entry name" value="BLL3647 PROTEIN"/>
    <property type="match status" value="1"/>
</dbReference>
<dbReference type="AlphaFoldDB" id="A0A5C6M338"/>
<dbReference type="Pfam" id="PF13692">
    <property type="entry name" value="Glyco_trans_1_4"/>
    <property type="match status" value="1"/>
</dbReference>
<name>A0A5C6M338_9PLAN</name>
<reference evidence="1 2" key="1">
    <citation type="submission" date="2019-08" db="EMBL/GenBank/DDBJ databases">
        <title>100 year-old enigma solved: identification of Planctomyces bekefii, the type genus and species of the phylum Planctomycetes.</title>
        <authorList>
            <person name="Svetlana D.N."/>
            <person name="Overmann J."/>
        </authorList>
    </citation>
    <scope>NUCLEOTIDE SEQUENCE [LARGE SCALE GENOMIC DNA]</scope>
    <source>
        <strain evidence="1">Phe10_nw2017</strain>
    </source>
</reference>
<feature type="non-terminal residue" evidence="1">
    <location>
        <position position="1"/>
    </location>
</feature>
<dbReference type="Proteomes" id="UP000321083">
    <property type="component" value="Unassembled WGS sequence"/>
</dbReference>
<reference evidence="1 2" key="2">
    <citation type="submission" date="2019-08" db="EMBL/GenBank/DDBJ databases">
        <authorList>
            <person name="Henke P."/>
        </authorList>
    </citation>
    <scope>NUCLEOTIDE SEQUENCE [LARGE SCALE GENOMIC DNA]</scope>
    <source>
        <strain evidence="1">Phe10_nw2017</strain>
    </source>
</reference>
<dbReference type="PANTHER" id="PTHR12526">
    <property type="entry name" value="GLYCOSYLTRANSFERASE"/>
    <property type="match status" value="1"/>
</dbReference>
<accession>A0A5C6M338</accession>